<protein>
    <recommendedName>
        <fullName evidence="3">Conserved oligomeric Golgi complex subunit 1</fullName>
    </recommendedName>
</protein>
<organism evidence="8 9">
    <name type="scientific">Clydaea vesicula</name>
    <dbReference type="NCBI Taxonomy" id="447962"/>
    <lineage>
        <taxon>Eukaryota</taxon>
        <taxon>Fungi</taxon>
        <taxon>Fungi incertae sedis</taxon>
        <taxon>Chytridiomycota</taxon>
        <taxon>Chytridiomycota incertae sedis</taxon>
        <taxon>Chytridiomycetes</taxon>
        <taxon>Lobulomycetales</taxon>
        <taxon>Lobulomycetaceae</taxon>
        <taxon>Clydaea</taxon>
    </lineage>
</organism>
<comment type="caution">
    <text evidence="8">The sequence shown here is derived from an EMBL/GenBank/DDBJ whole genome shotgun (WGS) entry which is preliminary data.</text>
</comment>
<evidence type="ECO:0000313" key="9">
    <source>
        <dbReference type="Proteomes" id="UP001211065"/>
    </source>
</evidence>
<dbReference type="InterPro" id="IPR033370">
    <property type="entry name" value="COG1"/>
</dbReference>
<comment type="similarity">
    <text evidence="2">Belongs to the COG1 family.</text>
</comment>
<gene>
    <name evidence="8" type="primary">COG1</name>
    <name evidence="8" type="ORF">HK099_002251</name>
</gene>
<dbReference type="PANTHER" id="PTHR31658">
    <property type="entry name" value="CONSERVED OLIGOMERIC GOLGI COMPLEX SUBUNIT 1"/>
    <property type="match status" value="1"/>
</dbReference>
<dbReference type="GO" id="GO:0006891">
    <property type="term" value="P:intra-Golgi vesicle-mediated transport"/>
    <property type="evidence" value="ECO:0007669"/>
    <property type="project" value="InterPro"/>
</dbReference>
<accession>A0AAD5Y0V8</accession>
<proteinExistence type="inferred from homology"/>
<keyword evidence="9" id="KW-1185">Reference proteome</keyword>
<sequence length="1094" mass="124830">MATRSDSFQEKDDAEELFKEHSIGELRLIEVKLKNDIEKKKQDLRIMVGERYRDVIEAADSISAMKSYGIEVVTKFESLLEICNTHNLEQQLLNKSFGKKDSNTDEKKKRLYPVAAQIKLLVDTPEQIWHALENHHYLRASRLYSMARLVHVTLQSSSEAAALKLNSSFPVVQRQWEAVSHFKSQIIEKATAYISVTSQTDQSLTETILSIMLLDTSTLKQLLEKVLCVRKNAILETLDSYRTSESSIADHFKRVVHIITITIKQLSNIFLHRKIPQDARAEKIESVIEAYISSLQQKIENTNIITGLYSERTNIHIVFKYLPHRIQNHTPFFNVALPNQPLTQDMILEMLKNFLSQILVECKSNISKILDFVESGKDLFDLRKALLCEISLIQNEANNMEIVNSTLMSPFEKSVFFNGNHIMKRKSSNFLTSDKSGTFSHKILPHFTWAELFQCRLIPDGFCFWKDLFREPIVEKSRQIIKQSFKKLSLQPKNILLPMLENLSLEDTDISSFIWSSKYHGNKPCGCNVTSFNLDKTFESTVLEIHSDMLPLIRSRVEFKSDLSKFEVYGNQRSSKDSLLRFNSSVVNTPRGISFDLPEQLSIFTNEIDEFNLNIDTTALFFAFQEEYTESVTVYRNNLISIIMDLQKNLIEETDDEAFRLMNKCLSIGKTAQNIALRIKSISKSIHPSTMATFSGGTPTYRAPKAKADHLNQDLHYVLLQNLMMKVYDYSHKVWASFILKRFEKILSVNLRRQNYKNFIKSLEIWEVIDIKDGDPERENAVNSQIILPCHCSEFLLQDLFSLLRNFNSAVGFGMEMNVLTFFIKSFGAVIINVYKSYLEEAKENDLLSEKGALQLLFDYKYLMKVVEGGLKENASLDTEFKEGLNTEEKTANFEKEAQSLVSEIKEMIDPIDMAVVEMALVSHVERYYFRTSVVLGSFLILNPKLIELKRMATSLQDQQTVVALAATPSRFALLPVSENFDATYLGSPDKKFMEANLNQFSIKRKKPKFSLSLTAKNASKSNNSLQQTASTINAAGSITNAANLIRSGTPELSWQGSNQRASDLFNATSSYLSNIWGSNANVSSPILGKKNEK</sequence>
<evidence type="ECO:0000256" key="2">
    <source>
        <dbReference type="ARBA" id="ARBA00006653"/>
    </source>
</evidence>
<evidence type="ECO:0000256" key="4">
    <source>
        <dbReference type="ARBA" id="ARBA00022448"/>
    </source>
</evidence>
<evidence type="ECO:0000313" key="8">
    <source>
        <dbReference type="EMBL" id="KAJ3222497.1"/>
    </source>
</evidence>
<keyword evidence="4" id="KW-0813">Transport</keyword>
<dbReference type="Pfam" id="PF08700">
    <property type="entry name" value="VPS51_Exo84_N"/>
    <property type="match status" value="1"/>
</dbReference>
<name>A0AAD5Y0V8_9FUNG</name>
<dbReference type="GO" id="GO:0015031">
    <property type="term" value="P:protein transport"/>
    <property type="evidence" value="ECO:0007669"/>
    <property type="project" value="UniProtKB-KW"/>
</dbReference>
<evidence type="ECO:0000256" key="7">
    <source>
        <dbReference type="ARBA" id="ARBA00023136"/>
    </source>
</evidence>
<keyword evidence="7" id="KW-0472">Membrane</keyword>
<dbReference type="Proteomes" id="UP001211065">
    <property type="component" value="Unassembled WGS sequence"/>
</dbReference>
<evidence type="ECO:0000256" key="6">
    <source>
        <dbReference type="ARBA" id="ARBA00023034"/>
    </source>
</evidence>
<dbReference type="EMBL" id="JADGJW010000173">
    <property type="protein sequence ID" value="KAJ3222497.1"/>
    <property type="molecule type" value="Genomic_DNA"/>
</dbReference>
<reference evidence="8" key="1">
    <citation type="submission" date="2020-05" db="EMBL/GenBank/DDBJ databases">
        <title>Phylogenomic resolution of chytrid fungi.</title>
        <authorList>
            <person name="Stajich J.E."/>
            <person name="Amses K."/>
            <person name="Simmons R."/>
            <person name="Seto K."/>
            <person name="Myers J."/>
            <person name="Bonds A."/>
            <person name="Quandt C.A."/>
            <person name="Barry K."/>
            <person name="Liu P."/>
            <person name="Grigoriev I."/>
            <person name="Longcore J.E."/>
            <person name="James T.Y."/>
        </authorList>
    </citation>
    <scope>NUCLEOTIDE SEQUENCE</scope>
    <source>
        <strain evidence="8">JEL0476</strain>
    </source>
</reference>
<evidence type="ECO:0000256" key="1">
    <source>
        <dbReference type="ARBA" id="ARBA00004395"/>
    </source>
</evidence>
<keyword evidence="6" id="KW-0333">Golgi apparatus</keyword>
<dbReference type="PANTHER" id="PTHR31658:SF0">
    <property type="entry name" value="CONSERVED OLIGOMERIC GOLGI COMPLEX SUBUNIT 1"/>
    <property type="match status" value="1"/>
</dbReference>
<dbReference type="GO" id="GO:0017119">
    <property type="term" value="C:Golgi transport complex"/>
    <property type="evidence" value="ECO:0007669"/>
    <property type="project" value="InterPro"/>
</dbReference>
<evidence type="ECO:0000256" key="5">
    <source>
        <dbReference type="ARBA" id="ARBA00022927"/>
    </source>
</evidence>
<dbReference type="AlphaFoldDB" id="A0AAD5Y0V8"/>
<dbReference type="GO" id="GO:0000139">
    <property type="term" value="C:Golgi membrane"/>
    <property type="evidence" value="ECO:0007669"/>
    <property type="project" value="UniProtKB-SubCell"/>
</dbReference>
<comment type="subcellular location">
    <subcellularLocation>
        <location evidence="1">Golgi apparatus membrane</location>
        <topology evidence="1">Peripheral membrane protein</topology>
    </subcellularLocation>
</comment>
<evidence type="ECO:0000256" key="3">
    <source>
        <dbReference type="ARBA" id="ARBA00020978"/>
    </source>
</evidence>
<keyword evidence="5" id="KW-0653">Protein transport</keyword>